<proteinExistence type="predicted"/>
<dbReference type="AlphaFoldDB" id="A0A1G4JV63"/>
<dbReference type="STRING" id="1266660.A0A1G4JV63"/>
<feature type="compositionally biased region" description="Polar residues" evidence="1">
    <location>
        <begin position="622"/>
        <end position="651"/>
    </location>
</feature>
<feature type="compositionally biased region" description="Low complexity" evidence="1">
    <location>
        <begin position="657"/>
        <end position="667"/>
    </location>
</feature>
<feature type="compositionally biased region" description="Low complexity" evidence="1">
    <location>
        <begin position="139"/>
        <end position="166"/>
    </location>
</feature>
<dbReference type="Proteomes" id="UP000190274">
    <property type="component" value="Chromosome G"/>
</dbReference>
<feature type="region of interest" description="Disordered" evidence="1">
    <location>
        <begin position="341"/>
        <end position="407"/>
    </location>
</feature>
<accession>A0A1G4JV63</accession>
<protein>
    <submittedName>
        <fullName evidence="2">LADA_0G10616g1_1</fullName>
    </submittedName>
</protein>
<feature type="compositionally biased region" description="Polar residues" evidence="1">
    <location>
        <begin position="486"/>
        <end position="503"/>
    </location>
</feature>
<feature type="compositionally biased region" description="Basic residues" evidence="1">
    <location>
        <begin position="700"/>
        <end position="715"/>
    </location>
</feature>
<feature type="compositionally biased region" description="Acidic residues" evidence="1">
    <location>
        <begin position="218"/>
        <end position="227"/>
    </location>
</feature>
<organism evidence="2 3">
    <name type="scientific">Lachancea dasiensis</name>
    <dbReference type="NCBI Taxonomy" id="1072105"/>
    <lineage>
        <taxon>Eukaryota</taxon>
        <taxon>Fungi</taxon>
        <taxon>Dikarya</taxon>
        <taxon>Ascomycota</taxon>
        <taxon>Saccharomycotina</taxon>
        <taxon>Saccharomycetes</taxon>
        <taxon>Saccharomycetales</taxon>
        <taxon>Saccharomycetaceae</taxon>
        <taxon>Lachancea</taxon>
    </lineage>
</organism>
<sequence length="715" mass="78581">MFQSRRSRESKVVDSEALAAASAIGKALDQRGTKVDVDKLPHYNSISRSNSIARAMSISGRNNSLRQNRDSRRSSSLQYKTPRPRGSYDESEFVDAEDTFQQFGGPQAQNKQVTVKKYVPGPSGLRLVEVPVSDVHQPSSGRSSLTRRSTSMHSGLSVRNSSLRSNSLRRKSSLTFEAPENRKGPVTQTNGGSTKRAPSPSTPSRGSVLRKPLAQQSLEEETDEQLEDEHRKPDAINPTAMSTSPVKVARGKPSAEARDSSSSAEIAPPKLLVSPPNEEHLGEQRDFTNSVSPQKDEPEKQAPKKTVEDVINEDVGTGQEDTGRSNGSSMAQYIRSANQYLNKAHELPEKHAHDMENSSNGNSETVESGATAVEAQPLARVNSPMKSALKKRVSSHSINGQYAERPNSTAHDAYLSLTTAENTRLNAQIANDQNKRQPSTIKSRPHSVMNGRPKVQNKENVDAKLKHRSVQGLPSRADTPPVRSSMRPNSSKVKNIPPQMQSKAKSHIQGAAFYPPEPPQKRSSFERERPEHSHMGFKKLSLREALDSREADQFDETQYQSSSVQSGKAQSPQRVNQSVLPSGSVWKSRFHDSDSEDENDLFAVPPQGSNKAAKTNGVFPFTSKNNDDSLQPPQPRYVQSATAPNSRNNTPNKKKSTLSLRSASSMSNNAPAKRGNNLSNRFFSEQLPAVEAEQAEGPKKKSFGKKLKKIFGRKK</sequence>
<feature type="compositionally biased region" description="Polar residues" evidence="1">
    <location>
        <begin position="357"/>
        <end position="368"/>
    </location>
</feature>
<feature type="region of interest" description="Disordered" evidence="1">
    <location>
        <begin position="129"/>
        <end position="329"/>
    </location>
</feature>
<name>A0A1G4JV63_9SACH</name>
<feature type="region of interest" description="Disordered" evidence="1">
    <location>
        <begin position="428"/>
        <end position="715"/>
    </location>
</feature>
<feature type="compositionally biased region" description="Basic and acidic residues" evidence="1">
    <location>
        <begin position="277"/>
        <end position="286"/>
    </location>
</feature>
<feature type="region of interest" description="Disordered" evidence="1">
    <location>
        <begin position="58"/>
        <end position="91"/>
    </location>
</feature>
<feature type="compositionally biased region" description="Basic and acidic residues" evidence="1">
    <location>
        <begin position="294"/>
        <end position="308"/>
    </location>
</feature>
<evidence type="ECO:0000313" key="3">
    <source>
        <dbReference type="Proteomes" id="UP000190274"/>
    </source>
</evidence>
<reference evidence="3" key="1">
    <citation type="submission" date="2016-03" db="EMBL/GenBank/DDBJ databases">
        <authorList>
            <person name="Devillers H."/>
        </authorList>
    </citation>
    <scope>NUCLEOTIDE SEQUENCE [LARGE SCALE GENOMIC DNA]</scope>
</reference>
<feature type="compositionally biased region" description="Polar residues" evidence="1">
    <location>
        <begin position="428"/>
        <end position="442"/>
    </location>
</feature>
<dbReference type="EMBL" id="LT598457">
    <property type="protein sequence ID" value="SCU94716.1"/>
    <property type="molecule type" value="Genomic_DNA"/>
</dbReference>
<keyword evidence="3" id="KW-1185">Reference proteome</keyword>
<gene>
    <name evidence="2" type="ORF">LADA_0G10616G</name>
</gene>
<feature type="compositionally biased region" description="Basic and acidic residues" evidence="1">
    <location>
        <begin position="343"/>
        <end position="356"/>
    </location>
</feature>
<dbReference type="OrthoDB" id="4085524at2759"/>
<feature type="compositionally biased region" description="Basic and acidic residues" evidence="1">
    <location>
        <begin position="541"/>
        <end position="552"/>
    </location>
</feature>
<feature type="compositionally biased region" description="Basic and acidic residues" evidence="1">
    <location>
        <begin position="519"/>
        <end position="534"/>
    </location>
</feature>
<feature type="compositionally biased region" description="Polar residues" evidence="1">
    <location>
        <begin position="556"/>
        <end position="581"/>
    </location>
</feature>
<evidence type="ECO:0000313" key="2">
    <source>
        <dbReference type="EMBL" id="SCU94716.1"/>
    </source>
</evidence>
<evidence type="ECO:0000256" key="1">
    <source>
        <dbReference type="SAM" id="MobiDB-lite"/>
    </source>
</evidence>
<feature type="compositionally biased region" description="Polar residues" evidence="1">
    <location>
        <begin position="395"/>
        <end position="407"/>
    </location>
</feature>